<protein>
    <submittedName>
        <fullName evidence="1">Uncharacterized protein</fullName>
    </submittedName>
</protein>
<dbReference type="EMBL" id="CAQQ02387584">
    <property type="status" value="NOT_ANNOTATED_CDS"/>
    <property type="molecule type" value="Genomic_DNA"/>
</dbReference>
<dbReference type="AlphaFoldDB" id="T1H1L0"/>
<reference evidence="2" key="1">
    <citation type="submission" date="2013-02" db="EMBL/GenBank/DDBJ databases">
        <authorList>
            <person name="Hughes D."/>
        </authorList>
    </citation>
    <scope>NUCLEOTIDE SEQUENCE</scope>
    <source>
        <strain>Durham</strain>
        <strain evidence="2">NC isolate 2 -- Noor lab</strain>
    </source>
</reference>
<organism evidence="1 2">
    <name type="scientific">Megaselia scalaris</name>
    <name type="common">Humpbacked fly</name>
    <name type="synonym">Phora scalaris</name>
    <dbReference type="NCBI Taxonomy" id="36166"/>
    <lineage>
        <taxon>Eukaryota</taxon>
        <taxon>Metazoa</taxon>
        <taxon>Ecdysozoa</taxon>
        <taxon>Arthropoda</taxon>
        <taxon>Hexapoda</taxon>
        <taxon>Insecta</taxon>
        <taxon>Pterygota</taxon>
        <taxon>Neoptera</taxon>
        <taxon>Endopterygota</taxon>
        <taxon>Diptera</taxon>
        <taxon>Brachycera</taxon>
        <taxon>Muscomorpha</taxon>
        <taxon>Platypezoidea</taxon>
        <taxon>Phoridae</taxon>
        <taxon>Megaseliini</taxon>
        <taxon>Megaselia</taxon>
    </lineage>
</organism>
<evidence type="ECO:0000313" key="1">
    <source>
        <dbReference type="EnsemblMetazoa" id="MESCA010073-PA"/>
    </source>
</evidence>
<name>T1H1L0_MEGSC</name>
<dbReference type="Proteomes" id="UP000015102">
    <property type="component" value="Unassembled WGS sequence"/>
</dbReference>
<reference evidence="1" key="2">
    <citation type="submission" date="2015-06" db="UniProtKB">
        <authorList>
            <consortium name="EnsemblMetazoa"/>
        </authorList>
    </citation>
    <scope>IDENTIFICATION</scope>
</reference>
<dbReference type="EMBL" id="CAQQ02387585">
    <property type="status" value="NOT_ANNOTATED_CDS"/>
    <property type="molecule type" value="Genomic_DNA"/>
</dbReference>
<proteinExistence type="predicted"/>
<evidence type="ECO:0000313" key="2">
    <source>
        <dbReference type="Proteomes" id="UP000015102"/>
    </source>
</evidence>
<dbReference type="HOGENOM" id="CLU_1929959_0_0_1"/>
<dbReference type="EnsemblMetazoa" id="MESCA010073-RA">
    <property type="protein sequence ID" value="MESCA010073-PA"/>
    <property type="gene ID" value="MESCA010073"/>
</dbReference>
<accession>T1H1L0</accession>
<keyword evidence="2" id="KW-1185">Reference proteome</keyword>
<sequence length="131" mass="13868">MDCGAAIGVYNELPLLQLATTTIPSKISLENSFNKLNGSSVCQEESTVEGPLINIVQPPLSLHKHEIVGTLGNLGDGSSLSQELSRKGKVELCSTPLTEPGMGTSCLIFHAVTVRAASNFLVPVKGPCRHR</sequence>